<dbReference type="InterPro" id="IPR016007">
    <property type="entry name" value="Alpha_rhamnosid"/>
</dbReference>
<dbReference type="Gene3D" id="2.60.420.10">
    <property type="entry name" value="Maltose phosphorylase, domain 3"/>
    <property type="match status" value="1"/>
</dbReference>
<dbReference type="Pfam" id="PF05592">
    <property type="entry name" value="Bac_rhamnosid"/>
    <property type="match status" value="1"/>
</dbReference>
<reference evidence="9" key="1">
    <citation type="submission" date="2016-11" db="EMBL/GenBank/DDBJ databases">
        <authorList>
            <person name="Varghese N."/>
            <person name="Submissions S."/>
        </authorList>
    </citation>
    <scope>NUCLEOTIDE SEQUENCE [LARGE SCALE GENOMIC DNA]</scope>
    <source>
        <strain evidence="9">DSM 3071</strain>
    </source>
</reference>
<proteinExistence type="predicted"/>
<evidence type="ECO:0000256" key="1">
    <source>
        <dbReference type="ARBA" id="ARBA00001445"/>
    </source>
</evidence>
<evidence type="ECO:0000259" key="6">
    <source>
        <dbReference type="Pfam" id="PF17389"/>
    </source>
</evidence>
<evidence type="ECO:0000256" key="3">
    <source>
        <dbReference type="ARBA" id="ARBA00022801"/>
    </source>
</evidence>
<evidence type="ECO:0000259" key="5">
    <source>
        <dbReference type="Pfam" id="PF08531"/>
    </source>
</evidence>
<dbReference type="Pfam" id="PF17389">
    <property type="entry name" value="Bac_rhamnosid6H"/>
    <property type="match status" value="1"/>
</dbReference>
<dbReference type="Pfam" id="PF08531">
    <property type="entry name" value="Bac_rhamnosid_N"/>
    <property type="match status" value="1"/>
</dbReference>
<dbReference type="InterPro" id="IPR008902">
    <property type="entry name" value="Rhamnosid_concanavalin"/>
</dbReference>
<dbReference type="InterPro" id="IPR013737">
    <property type="entry name" value="Bac_rhamnosid_N"/>
</dbReference>
<evidence type="ECO:0000256" key="2">
    <source>
        <dbReference type="ARBA" id="ARBA00012652"/>
    </source>
</evidence>
<dbReference type="PANTHER" id="PTHR33307:SF6">
    <property type="entry name" value="ALPHA-RHAMNOSIDASE (EUROFUNG)-RELATED"/>
    <property type="match status" value="1"/>
</dbReference>
<evidence type="ECO:0000313" key="9">
    <source>
        <dbReference type="Proteomes" id="UP000184278"/>
    </source>
</evidence>
<dbReference type="AlphaFoldDB" id="A0A1M5WRS6"/>
<dbReference type="Pfam" id="PF17390">
    <property type="entry name" value="Bac_rhamnosid_C"/>
    <property type="match status" value="1"/>
</dbReference>
<dbReference type="InterPro" id="IPR013783">
    <property type="entry name" value="Ig-like_fold"/>
</dbReference>
<dbReference type="InterPro" id="IPR035398">
    <property type="entry name" value="Bac_rhamnosid_C"/>
</dbReference>
<dbReference type="PIRSF" id="PIRSF010631">
    <property type="entry name" value="A-rhamnsds"/>
    <property type="match status" value="1"/>
</dbReference>
<dbReference type="GO" id="GO:0030596">
    <property type="term" value="F:alpha-L-rhamnosidase activity"/>
    <property type="evidence" value="ECO:0007669"/>
    <property type="project" value="UniProtKB-EC"/>
</dbReference>
<dbReference type="InterPro" id="IPR035396">
    <property type="entry name" value="Bac_rhamnosid6H"/>
</dbReference>
<dbReference type="InterPro" id="IPR012341">
    <property type="entry name" value="6hp_glycosidase-like_sf"/>
</dbReference>
<gene>
    <name evidence="8" type="ORF">SAMN02745229_01131</name>
</gene>
<dbReference type="Proteomes" id="UP000184278">
    <property type="component" value="Unassembled WGS sequence"/>
</dbReference>
<protein>
    <recommendedName>
        <fullName evidence="2">alpha-L-rhamnosidase</fullName>
        <ecNumber evidence="2">3.2.1.40</ecNumber>
    </recommendedName>
</protein>
<dbReference type="SUPFAM" id="SSF48208">
    <property type="entry name" value="Six-hairpin glycosidases"/>
    <property type="match status" value="1"/>
</dbReference>
<comment type="catalytic activity">
    <reaction evidence="1">
        <text>Hydrolysis of terminal non-reducing alpha-L-rhamnose residues in alpha-L-rhamnosides.</text>
        <dbReference type="EC" id="3.2.1.40"/>
    </reaction>
</comment>
<dbReference type="Gene3D" id="2.60.120.260">
    <property type="entry name" value="Galactose-binding domain-like"/>
    <property type="match status" value="2"/>
</dbReference>
<feature type="domain" description="Alpha-L-rhamnosidase C-terminal" evidence="7">
    <location>
        <begin position="753"/>
        <end position="823"/>
    </location>
</feature>
<accession>A0A1M5WRS6</accession>
<evidence type="ECO:0000313" key="8">
    <source>
        <dbReference type="EMBL" id="SHH90082.1"/>
    </source>
</evidence>
<dbReference type="GO" id="GO:0005975">
    <property type="term" value="P:carbohydrate metabolic process"/>
    <property type="evidence" value="ECO:0007669"/>
    <property type="project" value="InterPro"/>
</dbReference>
<dbReference type="GeneID" id="89509591"/>
<dbReference type="InterPro" id="IPR008928">
    <property type="entry name" value="6-hairpin_glycosidase_sf"/>
</dbReference>
<feature type="domain" description="Bacterial alpha-L-rhamnosidase N-terminal" evidence="5">
    <location>
        <begin position="135"/>
        <end position="265"/>
    </location>
</feature>
<evidence type="ECO:0000259" key="4">
    <source>
        <dbReference type="Pfam" id="PF05592"/>
    </source>
</evidence>
<dbReference type="EMBL" id="FQXK01000008">
    <property type="protein sequence ID" value="SHH90082.1"/>
    <property type="molecule type" value="Genomic_DNA"/>
</dbReference>
<keyword evidence="9" id="KW-1185">Reference proteome</keyword>
<feature type="domain" description="Alpha-L-rhamnosidase concanavalin-like" evidence="4">
    <location>
        <begin position="299"/>
        <end position="398"/>
    </location>
</feature>
<dbReference type="OrthoDB" id="9761045at2"/>
<dbReference type="Gene3D" id="1.50.10.10">
    <property type="match status" value="1"/>
</dbReference>
<sequence>MKITRAKLNGVVNPIGYDFKKLIASWNVEDTDSKILKEGLIEVSKDEVFSEILYSRKSDELDQTGESLDIKLDPCTRYYWRVTITGDNGDRAVSDVQFFETGKMDEPWTGKWIAQGDGEFYHPIFSKDIKTDSGLSRARLYVSCLGVFEAYIDGCKVGDEILTPYINDYETGMQVITFDVTDKLKEESRLEIQVARGWYMSKFGLEGGHDFGDRLAAIAELKLIYEDGNTQVIGTDDTWKVYKNDVTESGIYYGEDLDRTAGIKEMGNAKEISVDKKLIDRYSIPVVVKEVLQPKEIIKSPAGETIVDFGQNHAGFMELDADFPKGTVITIDCGEILQEGNFFNKNYREARSSFVYTSDGRKETVHPRFTFFGYRYLRIKGWPEETPLALDKIRSNVIYSDMERTGFIETSHEKINRLYENCIWGQKSNFIDMPTDCPQRNERLGWTGDAQVFSQTASYNMDTRAFYRKFLIDLGLDAKRHDGAVPSFIPNRADKLAGVGSAWADAGTIIPSVLYNTFGSVSDVEQHYEMMKNWVEYMHRNDVEHGDKGFFTLPFQFGDWLGLDGITEQSIKGGTDDDYLGSVYYFYSTKLTAKMAERLGKIADVDRYNALAKKVKKAILNEYFTPSGRLSCDTQAAYIVALAFEIYVDRDKLIKQFEDRLKKDCYQIKCGFVGAPLLCTTLAKIGRMDLAYHFLFNEKFPSWLYCVNLGATTIWERWNSVLPDGKISGEGMNSLNHYSYGTVVQFMYEYIGGIRMQEAGFKSAIIAPEPSMRFRFFNTQMTTASGKFVSNWKIEENGIFKLTVSIPFNTKAKVVLPRFSTNDLQVTGTDSALIGEDGCIDLASGTYEFSYIPSSDYRRIYGPNTRLSELSGDEDVMKILEKELPAAFGMIKKDDKESINLTLGELPHMFFMGFSPEKVDPVNKKIFDIIKW</sequence>
<dbReference type="STRING" id="1121131.SAMN02745229_01131"/>
<dbReference type="RefSeq" id="WP_073386172.1">
    <property type="nucleotide sequence ID" value="NZ_FQXK01000008.1"/>
</dbReference>
<name>A0A1M5WRS6_BUTFI</name>
<dbReference type="PANTHER" id="PTHR33307">
    <property type="entry name" value="ALPHA-RHAMNOSIDASE (EUROFUNG)"/>
    <property type="match status" value="1"/>
</dbReference>
<evidence type="ECO:0000259" key="7">
    <source>
        <dbReference type="Pfam" id="PF17390"/>
    </source>
</evidence>
<keyword evidence="3" id="KW-0378">Hydrolase</keyword>
<organism evidence="8 9">
    <name type="scientific">Butyrivibrio fibrisolvens DSM 3071</name>
    <dbReference type="NCBI Taxonomy" id="1121131"/>
    <lineage>
        <taxon>Bacteria</taxon>
        <taxon>Bacillati</taxon>
        <taxon>Bacillota</taxon>
        <taxon>Clostridia</taxon>
        <taxon>Lachnospirales</taxon>
        <taxon>Lachnospiraceae</taxon>
        <taxon>Butyrivibrio</taxon>
    </lineage>
</organism>
<dbReference type="Gene3D" id="2.60.40.10">
    <property type="entry name" value="Immunoglobulins"/>
    <property type="match status" value="1"/>
</dbReference>
<dbReference type="Pfam" id="PF25788">
    <property type="entry name" value="Ig_Rha78A_N"/>
    <property type="match status" value="1"/>
</dbReference>
<dbReference type="EC" id="3.2.1.40" evidence="2"/>
<feature type="domain" description="Alpha-L-rhamnosidase six-hairpin glycosidase" evidence="6">
    <location>
        <begin position="403"/>
        <end position="751"/>
    </location>
</feature>